<dbReference type="FunCoup" id="G5AQM5">
    <property type="interactions" value="974"/>
</dbReference>
<dbReference type="Pfam" id="PF00058">
    <property type="entry name" value="Ldl_recept_b"/>
    <property type="match status" value="2"/>
</dbReference>
<gene>
    <name evidence="13" type="ORF">GW7_17872</name>
</gene>
<keyword evidence="10" id="KW-0812">Transmembrane</keyword>
<dbReference type="InterPro" id="IPR011042">
    <property type="entry name" value="6-blade_b-propeller_TolB-like"/>
</dbReference>
<feature type="region of interest" description="Disordered" evidence="9">
    <location>
        <begin position="732"/>
        <end position="758"/>
    </location>
</feature>
<feature type="transmembrane region" description="Helical" evidence="10">
    <location>
        <begin position="921"/>
        <end position="942"/>
    </location>
</feature>
<dbReference type="InterPro" id="IPR020984">
    <property type="entry name" value="Speedy"/>
</dbReference>
<proteinExistence type="inferred from homology"/>
<organism evidence="13 14">
    <name type="scientific">Heterocephalus glaber</name>
    <name type="common">Naked mole rat</name>
    <dbReference type="NCBI Taxonomy" id="10181"/>
    <lineage>
        <taxon>Eukaryota</taxon>
        <taxon>Metazoa</taxon>
        <taxon>Chordata</taxon>
        <taxon>Craniata</taxon>
        <taxon>Vertebrata</taxon>
        <taxon>Euteleostomi</taxon>
        <taxon>Mammalia</taxon>
        <taxon>Eutheria</taxon>
        <taxon>Euarchontoglires</taxon>
        <taxon>Glires</taxon>
        <taxon>Rodentia</taxon>
        <taxon>Hystricomorpha</taxon>
        <taxon>Bathyergidae</taxon>
        <taxon>Heterocephalus</taxon>
    </lineage>
</organism>
<evidence type="ECO:0000259" key="12">
    <source>
        <dbReference type="PROSITE" id="PS50026"/>
    </source>
</evidence>
<evidence type="ECO:0000256" key="10">
    <source>
        <dbReference type="SAM" id="Phobius"/>
    </source>
</evidence>
<feature type="repeat" description="LDL-receptor class B" evidence="8">
    <location>
        <begin position="488"/>
        <end position="530"/>
    </location>
</feature>
<dbReference type="InterPro" id="IPR000742">
    <property type="entry name" value="EGF"/>
</dbReference>
<dbReference type="InterPro" id="IPR009030">
    <property type="entry name" value="Growth_fac_rcpt_cys_sf"/>
</dbReference>
<keyword evidence="4" id="KW-0677">Repeat</keyword>
<feature type="transmembrane region" description="Helical" evidence="10">
    <location>
        <begin position="1098"/>
        <end position="1117"/>
    </location>
</feature>
<feature type="signal peptide" evidence="11">
    <location>
        <begin position="1"/>
        <end position="25"/>
    </location>
</feature>
<dbReference type="PROSITE" id="PS01187">
    <property type="entry name" value="EGF_CA"/>
    <property type="match status" value="2"/>
</dbReference>
<dbReference type="CDD" id="cd00054">
    <property type="entry name" value="EGF_CA"/>
    <property type="match status" value="2"/>
</dbReference>
<keyword evidence="10" id="KW-1133">Transmembrane helix</keyword>
<feature type="chain" id="PRO_5003473497" evidence="11">
    <location>
        <begin position="26"/>
        <end position="1368"/>
    </location>
</feature>
<dbReference type="FunFam" id="2.10.25.10:FF:000362">
    <property type="entry name" value="Pro-epidermal growth factor"/>
    <property type="match status" value="1"/>
</dbReference>
<feature type="region of interest" description="Disordered" evidence="9">
    <location>
        <begin position="1275"/>
        <end position="1368"/>
    </location>
</feature>
<evidence type="ECO:0000256" key="2">
    <source>
        <dbReference type="ARBA" id="ARBA00022536"/>
    </source>
</evidence>
<dbReference type="InterPro" id="IPR001881">
    <property type="entry name" value="EGF-like_Ca-bd_dom"/>
</dbReference>
<name>G5AQM5_HETGA</name>
<dbReference type="FunFam" id="2.10.25.10:FF:000005">
    <property type="entry name" value="Fibrillin 2"/>
    <property type="match status" value="1"/>
</dbReference>
<dbReference type="Proteomes" id="UP000006813">
    <property type="component" value="Unassembled WGS sequence"/>
</dbReference>
<comment type="caution">
    <text evidence="7">Lacks conserved residue(s) required for the propagation of feature annotation.</text>
</comment>
<reference evidence="13 14" key="1">
    <citation type="journal article" date="2011" name="Nature">
        <title>Genome sequencing reveals insights into physiology and longevity of the naked mole rat.</title>
        <authorList>
            <person name="Kim E.B."/>
            <person name="Fang X."/>
            <person name="Fushan A.A."/>
            <person name="Huang Z."/>
            <person name="Lobanov A.V."/>
            <person name="Han L."/>
            <person name="Marino S.M."/>
            <person name="Sun X."/>
            <person name="Turanov A.A."/>
            <person name="Yang P."/>
            <person name="Yim S.H."/>
            <person name="Zhao X."/>
            <person name="Kasaikina M.V."/>
            <person name="Stoletzki N."/>
            <person name="Peng C."/>
            <person name="Polak P."/>
            <person name="Xiong Z."/>
            <person name="Kiezun A."/>
            <person name="Zhu Y."/>
            <person name="Chen Y."/>
            <person name="Kryukov G.V."/>
            <person name="Zhang Q."/>
            <person name="Peshkin L."/>
            <person name="Yang L."/>
            <person name="Bronson R.T."/>
            <person name="Buffenstein R."/>
            <person name="Wang B."/>
            <person name="Han C."/>
            <person name="Li Q."/>
            <person name="Chen L."/>
            <person name="Zhao W."/>
            <person name="Sunyaev S.R."/>
            <person name="Park T.J."/>
            <person name="Zhang G."/>
            <person name="Wang J."/>
            <person name="Gladyshev V.N."/>
        </authorList>
    </citation>
    <scope>NUCLEOTIDE SEQUENCE [LARGE SCALE GENOMIC DNA]</scope>
</reference>
<dbReference type="Gene3D" id="2.10.25.10">
    <property type="entry name" value="Laminin"/>
    <property type="match status" value="6"/>
</dbReference>
<dbReference type="Pfam" id="PF07645">
    <property type="entry name" value="EGF_CA"/>
    <property type="match status" value="2"/>
</dbReference>
<comment type="similarity">
    <text evidence="1">Belongs to the Speedy/Ringo family.</text>
</comment>
<dbReference type="InterPro" id="IPR049883">
    <property type="entry name" value="NOTCH1_EGF-like"/>
</dbReference>
<dbReference type="PANTHER" id="PTHR46513:SF13">
    <property type="entry name" value="EGF-LIKE DOMAIN-CONTAINING PROTEIN"/>
    <property type="match status" value="1"/>
</dbReference>
<dbReference type="SUPFAM" id="SSF63825">
    <property type="entry name" value="YWTD domain"/>
    <property type="match status" value="2"/>
</dbReference>
<evidence type="ECO:0000256" key="3">
    <source>
        <dbReference type="ARBA" id="ARBA00022729"/>
    </source>
</evidence>
<feature type="domain" description="EGF-like" evidence="12">
    <location>
        <begin position="774"/>
        <end position="812"/>
    </location>
</feature>
<accession>G5AQM5</accession>
<evidence type="ECO:0000256" key="11">
    <source>
        <dbReference type="SAM" id="SignalP"/>
    </source>
</evidence>
<dbReference type="EMBL" id="JH166498">
    <property type="protein sequence ID" value="EHA99338.1"/>
    <property type="molecule type" value="Genomic_DNA"/>
</dbReference>
<evidence type="ECO:0000313" key="13">
    <source>
        <dbReference type="EMBL" id="EHA99338.1"/>
    </source>
</evidence>
<dbReference type="PROSITE" id="PS00010">
    <property type="entry name" value="ASX_HYDROXYL"/>
    <property type="match status" value="2"/>
</dbReference>
<evidence type="ECO:0000256" key="6">
    <source>
        <dbReference type="ARBA" id="ARBA00023180"/>
    </source>
</evidence>
<dbReference type="InterPro" id="IPR000152">
    <property type="entry name" value="EGF-type_Asp/Asn_hydroxyl_site"/>
</dbReference>
<dbReference type="InParanoid" id="G5AQM5"/>
<feature type="domain" description="EGF-like" evidence="12">
    <location>
        <begin position="813"/>
        <end position="854"/>
    </location>
</feature>
<dbReference type="InterPro" id="IPR050778">
    <property type="entry name" value="Cueball_EGF_LRP_Nidogen"/>
</dbReference>
<dbReference type="PROSITE" id="PS51120">
    <property type="entry name" value="LDLRB"/>
    <property type="match status" value="2"/>
</dbReference>
<dbReference type="GO" id="GO:0019901">
    <property type="term" value="F:protein kinase binding"/>
    <property type="evidence" value="ECO:0007669"/>
    <property type="project" value="InterPro"/>
</dbReference>
<dbReference type="STRING" id="10181.G5AQM5"/>
<evidence type="ECO:0000256" key="7">
    <source>
        <dbReference type="PROSITE-ProRule" id="PRU00076"/>
    </source>
</evidence>
<keyword evidence="2 7" id="KW-0245">EGF-like domain</keyword>
<protein>
    <submittedName>
        <fullName evidence="13">Pro-epidermal growth factor</fullName>
    </submittedName>
</protein>
<evidence type="ECO:0000313" key="14">
    <source>
        <dbReference type="Proteomes" id="UP000006813"/>
    </source>
</evidence>
<keyword evidence="3 11" id="KW-0732">Signal</keyword>
<feature type="repeat" description="LDL-receptor class B" evidence="8">
    <location>
        <begin position="597"/>
        <end position="639"/>
    </location>
</feature>
<keyword evidence="10" id="KW-0472">Membrane</keyword>
<dbReference type="PROSITE" id="PS50026">
    <property type="entry name" value="EGF_3"/>
    <property type="match status" value="3"/>
</dbReference>
<dbReference type="Gene3D" id="2.120.10.30">
    <property type="entry name" value="TolB, C-terminal domain"/>
    <property type="match status" value="3"/>
</dbReference>
<dbReference type="PROSITE" id="PS01186">
    <property type="entry name" value="EGF_2"/>
    <property type="match status" value="2"/>
</dbReference>
<dbReference type="SMART" id="SM00179">
    <property type="entry name" value="EGF_CA"/>
    <property type="match status" value="4"/>
</dbReference>
<dbReference type="FunFam" id="2.10.25.10:FF:000254">
    <property type="entry name" value="Pro-epidermal growth factor"/>
    <property type="match status" value="1"/>
</dbReference>
<evidence type="ECO:0000256" key="1">
    <source>
        <dbReference type="ARBA" id="ARBA00010932"/>
    </source>
</evidence>
<evidence type="ECO:0000256" key="5">
    <source>
        <dbReference type="ARBA" id="ARBA00023157"/>
    </source>
</evidence>
<evidence type="ECO:0000256" key="9">
    <source>
        <dbReference type="SAM" id="MobiDB-lite"/>
    </source>
</evidence>
<feature type="domain" description="EGF-like" evidence="12">
    <location>
        <begin position="855"/>
        <end position="895"/>
    </location>
</feature>
<evidence type="ECO:0000256" key="8">
    <source>
        <dbReference type="PROSITE-ProRule" id="PRU00461"/>
    </source>
</evidence>
<evidence type="ECO:0000256" key="4">
    <source>
        <dbReference type="ARBA" id="ARBA00022737"/>
    </source>
</evidence>
<dbReference type="PANTHER" id="PTHR46513">
    <property type="entry name" value="VITELLOGENIN RECEPTOR-LIKE PROTEIN-RELATED-RELATED"/>
    <property type="match status" value="1"/>
</dbReference>
<keyword evidence="5" id="KW-1015">Disulfide bond</keyword>
<dbReference type="InterPro" id="IPR018097">
    <property type="entry name" value="EGF_Ca-bd_CS"/>
</dbReference>
<dbReference type="SUPFAM" id="SSF57196">
    <property type="entry name" value="EGF/Laminin"/>
    <property type="match status" value="1"/>
</dbReference>
<keyword evidence="6" id="KW-0325">Glycoprotein</keyword>
<dbReference type="SMART" id="SM00135">
    <property type="entry name" value="LY"/>
    <property type="match status" value="8"/>
</dbReference>
<sequence length="1368" mass="149787">METTSRLLGLLLPVIFKFSFISVSAQQRWNCPEGVRSNGSNGISTCVGPAPFLIFSHGHSIFRIDPEGTNHEQLVVDAGVSVIMDFHYREERIYWVDLETKLLQRVFLNGSRQEKVCNLEKNVSGMVINWINEEVIWSNQQEGIITVTDMKGSNSRILLSTVKHPADIAVDPVERFIFWSSEAAGSLHRADLSGVEVKTLLVTPEKIEAMSLDVLNKRLFWIQENREESDSHICSCDYNGGSIQLSKHPTQHKLFAMSLFGHRIFYSTWKEKAIWIANKHTGKDMVRINLNPSLTPPGELRVVHPLVQPQAEDSVQDSERGLCKLNGGRCDGRQSRPDSKSHECACAEGYALSRDRKSCEELASCPGSASECSHDCVLTLEGPHCFCPEGSVLEADGKTCSGCSSPGNGGCSQLCIPLGPVSWECGCFPGYDLQLDQKSCVASGPQPLLLFANSRDIRRMHFDGTDYEILLSQQMGTVLALDHDPVENKIYFAHTALKWIERANMDGSQRERLIEEAVDAPEGLAVDWIGRRLYWTDRGEEGHTVTFCLRTEFDTLSSEISCTQQSPPHCYKGADRRVIASSELAEPSGLTIDLLTDTLYWCDAQLSVVEMANLDGSRRQRLAQDDVGHPFAVAVFEDHLWLSDWAAPSVTRVHKRTGQNRVRLRGSVLKPSSLVVVHPLAKPGADPCSHLGGACEQICQERFGTAQCSCLRGFRSALDGRTCLALRSLPPSAGGDADHSRQGTAPDHFSGTKASEDNTTGAQRLLVAEIMVSDEDDCSPVACAVHAQCTPEGDGATCRCSEGFAGDGELCSDVDECAADSTACPSPSSECINTEGGYVCRCSAGYRGDGLRCLDIDECQLQVHSCGPGANCTNTEGGYTCWCAGGPSAPGLPCPVGERCQHRDLRWWELRHAGHGQHRDVTVAAICVVALVLLLLLGLWGARCYRMKKLALKTPKNPYEESCRDVSSRRPADGEAGVSACPQPWFVVLKEDQNFRTVSHPTSGKNGQMADVGQLPSLEPGAAGTVWTSRPWASDPHRGPVPLTHKALEKPCGLRRKRKHLSSVLPEHQEAFARLLEDPAIWGFLAWDVNLKASDKNLLAMVIAHFSWAGLFPWQYWRIHFFLALDLATNMVEEDNQEPKLHTFSFLYGMDFDEIPQFHKLRSQFVHCMGWNPWVTKRSVRRSRLTPLCSGLKRSWGNVLLQLEASTDAVSAAAMFADSARRGPGREDAVIGSARPPEKSAFQSIGCKAAKPKITTSKFRDLLITVSINVAPFAKPGPVQNAGSGTRPPDGAHSAPGEMKPELQSPIKACSTALVPSAPPGGRDPAGQQCVTTLQAGRPRDTPPAWRDPAGQQCVTTLQAGRPRDTGR</sequence>
<dbReference type="SUPFAM" id="SSF57184">
    <property type="entry name" value="Growth factor receptor domain"/>
    <property type="match status" value="2"/>
</dbReference>
<dbReference type="SMART" id="SM00181">
    <property type="entry name" value="EGF"/>
    <property type="match status" value="7"/>
</dbReference>
<dbReference type="Pfam" id="PF11357">
    <property type="entry name" value="Spy1"/>
    <property type="match status" value="1"/>
</dbReference>
<dbReference type="InterPro" id="IPR000033">
    <property type="entry name" value="LDLR_classB_rpt"/>
</dbReference>
<dbReference type="FunFam" id="2.120.10.30:FF:000036">
    <property type="entry name" value="Pro-epidermal growth factor"/>
    <property type="match status" value="1"/>
</dbReference>
<dbReference type="GO" id="GO:0005509">
    <property type="term" value="F:calcium ion binding"/>
    <property type="evidence" value="ECO:0007669"/>
    <property type="project" value="InterPro"/>
</dbReference>